<feature type="coiled-coil region" evidence="1">
    <location>
        <begin position="466"/>
        <end position="493"/>
    </location>
</feature>
<feature type="transmembrane region" description="Helical" evidence="3">
    <location>
        <begin position="435"/>
        <end position="464"/>
    </location>
</feature>
<gene>
    <name evidence="5" type="primary">100638695</name>
</gene>
<dbReference type="EnsemblMetazoa" id="XM_020003002.1">
    <property type="protein sequence ID" value="XP_019858561.1"/>
    <property type="gene ID" value="LOC100638695"/>
</dbReference>
<keyword evidence="3" id="KW-0812">Transmembrane</keyword>
<reference evidence="6" key="1">
    <citation type="journal article" date="2010" name="Nature">
        <title>The Amphimedon queenslandica genome and the evolution of animal complexity.</title>
        <authorList>
            <person name="Srivastava M."/>
            <person name="Simakov O."/>
            <person name="Chapman J."/>
            <person name="Fahey B."/>
            <person name="Gauthier M.E."/>
            <person name="Mitros T."/>
            <person name="Richards G.S."/>
            <person name="Conaco C."/>
            <person name="Dacre M."/>
            <person name="Hellsten U."/>
            <person name="Larroux C."/>
            <person name="Putnam N.H."/>
            <person name="Stanke M."/>
            <person name="Adamska M."/>
            <person name="Darling A."/>
            <person name="Degnan S.M."/>
            <person name="Oakley T.H."/>
            <person name="Plachetzki D.C."/>
            <person name="Zhai Y."/>
            <person name="Adamski M."/>
            <person name="Calcino A."/>
            <person name="Cummins S.F."/>
            <person name="Goodstein D.M."/>
            <person name="Harris C."/>
            <person name="Jackson D.J."/>
            <person name="Leys S.P."/>
            <person name="Shu S."/>
            <person name="Woodcroft B.J."/>
            <person name="Vervoort M."/>
            <person name="Kosik K.S."/>
            <person name="Manning G."/>
            <person name="Degnan B.M."/>
            <person name="Rokhsar D.S."/>
        </authorList>
    </citation>
    <scope>NUCLEOTIDE SEQUENCE [LARGE SCALE GENOMIC DNA]</scope>
</reference>
<dbReference type="SUPFAM" id="SSF49265">
    <property type="entry name" value="Fibronectin type III"/>
    <property type="match status" value="1"/>
</dbReference>
<keyword evidence="3" id="KW-1133">Transmembrane helix</keyword>
<organism evidence="5">
    <name type="scientific">Amphimedon queenslandica</name>
    <name type="common">Sponge</name>
    <dbReference type="NCBI Taxonomy" id="400682"/>
    <lineage>
        <taxon>Eukaryota</taxon>
        <taxon>Metazoa</taxon>
        <taxon>Porifera</taxon>
        <taxon>Demospongiae</taxon>
        <taxon>Heteroscleromorpha</taxon>
        <taxon>Haplosclerida</taxon>
        <taxon>Niphatidae</taxon>
        <taxon>Amphimedon</taxon>
    </lineage>
</organism>
<feature type="region of interest" description="Disordered" evidence="2">
    <location>
        <begin position="502"/>
        <end position="523"/>
    </location>
</feature>
<sequence>MDVEIDVNYVVSDEQAQKLHPTSDPPYSCDTVSVILQTAQLAKIDFNKSLSLELVHVNGTIEGEKAELSKCSDAIIGSFTVPKTASPLFYQVEGTDIGGIEFKEIISSKTVSFPKSDVSLMPLIDSESILLSPDGETVFEYQYSLLTERIQPVPLLTQWVLQSNNVSLRQSLPTKSSIRNSQHAHIKFDNLNDLLNTTGQEINWTLIATDECNNNKEHTFSAPVTVLPPLDLRTSISCTADVNVDWNSLSNDTGLELHYNASLEYNNGTTVQHTYLSQPGLVISDLLFNEALQVRISAGYQSGKIIYKEPYDIRNNADVPSPPKSLKGRDITPKSNTYTVELEWLPPDCLNSRNSINYTIYHKEEQQQNWMNTTVTVEEGGQGTTGLIIKNIEVSGPGNHLFKVSGINEAGLSIESNEANVTVSAIDNDQGESTVVIVTVLVPVCIIIALGTVGTLIVFGAIYFKRQSKRKRMEEADYQFEEYNNENEYLDEDKIHLYSDPEKEAMTSAEQKEWKAERPQFYY</sequence>
<evidence type="ECO:0000313" key="6">
    <source>
        <dbReference type="Proteomes" id="UP000007879"/>
    </source>
</evidence>
<dbReference type="CDD" id="cd00063">
    <property type="entry name" value="FN3"/>
    <property type="match status" value="1"/>
</dbReference>
<evidence type="ECO:0000256" key="3">
    <source>
        <dbReference type="SAM" id="Phobius"/>
    </source>
</evidence>
<reference evidence="5" key="2">
    <citation type="submission" date="2017-05" db="UniProtKB">
        <authorList>
            <consortium name="EnsemblMetazoa"/>
        </authorList>
    </citation>
    <scope>IDENTIFICATION</scope>
</reference>
<dbReference type="AlphaFoldDB" id="A0A1X7TPC9"/>
<keyword evidence="3" id="KW-0472">Membrane</keyword>
<keyword evidence="1" id="KW-0175">Coiled coil</keyword>
<accession>A0A1X7TPC9</accession>
<dbReference type="InterPro" id="IPR013783">
    <property type="entry name" value="Ig-like_fold"/>
</dbReference>
<dbReference type="Gene3D" id="2.60.40.10">
    <property type="entry name" value="Immunoglobulins"/>
    <property type="match status" value="1"/>
</dbReference>
<evidence type="ECO:0000313" key="5">
    <source>
        <dbReference type="EnsemblMetazoa" id="Aqu2.1.16674_001"/>
    </source>
</evidence>
<dbReference type="PROSITE" id="PS50853">
    <property type="entry name" value="FN3"/>
    <property type="match status" value="1"/>
</dbReference>
<keyword evidence="6" id="KW-1185">Reference proteome</keyword>
<name>A0A1X7TPC9_AMPQE</name>
<dbReference type="Proteomes" id="UP000007879">
    <property type="component" value="Unassembled WGS sequence"/>
</dbReference>
<evidence type="ECO:0000259" key="4">
    <source>
        <dbReference type="PROSITE" id="PS50853"/>
    </source>
</evidence>
<proteinExistence type="predicted"/>
<dbReference type="InParanoid" id="A0A1X7TPC9"/>
<dbReference type="OrthoDB" id="5985519at2759"/>
<dbReference type="EnsemblMetazoa" id="Aqu2.1.16674_001">
    <property type="protein sequence ID" value="Aqu2.1.16674_001"/>
    <property type="gene ID" value="Aqu2.1.16674"/>
</dbReference>
<feature type="domain" description="Fibronectin type-III" evidence="4">
    <location>
        <begin position="322"/>
        <end position="426"/>
    </location>
</feature>
<protein>
    <recommendedName>
        <fullName evidence="4">Fibronectin type-III domain-containing protein</fullName>
    </recommendedName>
</protein>
<evidence type="ECO:0000256" key="1">
    <source>
        <dbReference type="SAM" id="Coils"/>
    </source>
</evidence>
<dbReference type="InterPro" id="IPR003961">
    <property type="entry name" value="FN3_dom"/>
</dbReference>
<dbReference type="InterPro" id="IPR036116">
    <property type="entry name" value="FN3_sf"/>
</dbReference>
<evidence type="ECO:0000256" key="2">
    <source>
        <dbReference type="SAM" id="MobiDB-lite"/>
    </source>
</evidence>
<dbReference type="KEGG" id="aqu:100638695"/>